<dbReference type="InterPro" id="IPR027417">
    <property type="entry name" value="P-loop_NTPase"/>
</dbReference>
<evidence type="ECO:0000256" key="1">
    <source>
        <dbReference type="ARBA" id="ARBA00022741"/>
    </source>
</evidence>
<dbReference type="PANTHER" id="PTHR46844">
    <property type="entry name" value="SLR5058 PROTEIN"/>
    <property type="match status" value="1"/>
</dbReference>
<dbReference type="PANTHER" id="PTHR46844:SF1">
    <property type="entry name" value="SLR5058 PROTEIN"/>
    <property type="match status" value="1"/>
</dbReference>
<comment type="caution">
    <text evidence="5">The sequence shown here is derived from an EMBL/GenBank/DDBJ whole genome shotgun (WGS) entry which is preliminary data.</text>
</comment>
<keyword evidence="2" id="KW-0067">ATP-binding</keyword>
<dbReference type="SUPFAM" id="SSF52540">
    <property type="entry name" value="P-loop containing nucleoside triphosphate hydrolases"/>
    <property type="match status" value="1"/>
</dbReference>
<keyword evidence="1" id="KW-0547">Nucleotide-binding</keyword>
<keyword evidence="6" id="KW-1185">Reference proteome</keyword>
<name>A0A8S1C6G5_9INSE</name>
<evidence type="ECO:0000256" key="2">
    <source>
        <dbReference type="ARBA" id="ARBA00022840"/>
    </source>
</evidence>
<evidence type="ECO:0000256" key="3">
    <source>
        <dbReference type="SAM" id="MobiDB-lite"/>
    </source>
</evidence>
<feature type="region of interest" description="Disordered" evidence="3">
    <location>
        <begin position="743"/>
        <end position="804"/>
    </location>
</feature>
<dbReference type="SUPFAM" id="SSF52047">
    <property type="entry name" value="RNI-like"/>
    <property type="match status" value="2"/>
</dbReference>
<evidence type="ECO:0000313" key="5">
    <source>
        <dbReference type="EMBL" id="CAB3364863.1"/>
    </source>
</evidence>
<protein>
    <recommendedName>
        <fullName evidence="4">NACHT domain-containing protein</fullName>
    </recommendedName>
</protein>
<dbReference type="Proteomes" id="UP000494165">
    <property type="component" value="Unassembled WGS sequence"/>
</dbReference>
<dbReference type="AlphaFoldDB" id="A0A8S1C6G5"/>
<reference evidence="5 6" key="1">
    <citation type="submission" date="2020-04" db="EMBL/GenBank/DDBJ databases">
        <authorList>
            <person name="Alioto T."/>
            <person name="Alioto T."/>
            <person name="Gomez Garrido J."/>
        </authorList>
    </citation>
    <scope>NUCLEOTIDE SEQUENCE [LARGE SCALE GENOMIC DNA]</scope>
</reference>
<feature type="compositionally biased region" description="Low complexity" evidence="3">
    <location>
        <begin position="746"/>
        <end position="758"/>
    </location>
</feature>
<dbReference type="Gene3D" id="3.80.10.10">
    <property type="entry name" value="Ribonuclease Inhibitor"/>
    <property type="match status" value="3"/>
</dbReference>
<evidence type="ECO:0000259" key="4">
    <source>
        <dbReference type="Pfam" id="PF05729"/>
    </source>
</evidence>
<evidence type="ECO:0000313" key="6">
    <source>
        <dbReference type="Proteomes" id="UP000494165"/>
    </source>
</evidence>
<dbReference type="Pfam" id="PF05729">
    <property type="entry name" value="NACHT"/>
    <property type="match status" value="1"/>
</dbReference>
<proteinExistence type="predicted"/>
<sequence length="1233" mass="134119">MPKEQIVSPVAQPPGMTRLQQRSPSPCSLDGVPPPPPQPHYISTLRANARRGNSPEKDKDPLTALQRFLRALYRELASRDQPQPPAWAPELPPGTLSPASFQPALRLVAPGESATMRMDQLLTALRMDEGILLEAPRRVLIEGLPGSGKTSLALRLLHSWATHSDPWLSNAIHIALLIPLRELRSSGQSLSQFIGKSLFPRAALGSGKDSFSRVWRRLSALEEKLMIVLDGDYDDELLTGDATELLEGRLLPDARVVITLCPGRRANQLAPFVQRRVLLTGLQLNHVARLTQQYFLGKRIPDGASRFLDALGEESNPLRDLATWPLGWILLCIMFEEGGGTLPSPDAPVHEIYNAMFKCMVSRCLARRGQSPTESGGELPTHAKKLMAEFGKLALSGVNAGCFVYQETEIKTACHGLEITELGFLTRGLQFGRGGRKLEHFHAIHPAFSEYLAAYYVSSIVHYSNILQREMEEIPGFLHPDTPSLIPRVLMGLLGRKGFLVFEQLCPLDVSIRVLFTLLRACGPGDANVAAVCRLLRCTGVGSSGAQVVHTSPGELLGWSLVLSSAACPLQALELIVQTENVDPEALDKFFCALAENESVKAVRISSLLGHELSATQVIKLSKYVALTVPKPRLQTFELVITCVDEIPPDRFQPLVNSLSACLSQGEISCPKLSKLVLDLSLNSSQLSQLCAALEETPSVSVLHLPHLGCGADGLRALAALMRVRPLLALNLSGSWGALVRDDPPSSSGVSVGSSSGSTERAKGSSPKGSSYFSLPRSHTYHSLSRGPASTTLPRAPGTPKDDKRLSDTALFQKYCPPIVCEALEHRTASGFHAIFESAKDPNVCVRALNVSKCALGADDALCLGDAVRKSRSLAALRLEGASRLGEVLPVILALPESPGLQLLDLASPRIVFMDAPTQLLCHALSRSPSLRLLGLDGWTFRVEEDVTLGALTSFLRSTELRDLVLSHCRVHITCVEGRLARLGKRDDYEVRAELLSSLPEFDASSVVFLRLAGFAVAVNEHVVLRGPHILPFLRGFTRLSELDLSLDQHGDPDKEEFVDDKTLVHFISTLSQHFRSLQTLRLGGWRIKLEEPERSLRAVGRALRLCSLSHLRADNLSVTDGGRNAIEHCFLQTAVASLGLLSWLAIEGVGLQPHQAATLGRAIRDRFAGSTLRISAQDVGAEAIKALIGAVQEGAKAEVTYLGGAGCNLRIQRVVKNHKIRGRLRRFTSLKD</sequence>
<dbReference type="GO" id="GO:0005524">
    <property type="term" value="F:ATP binding"/>
    <property type="evidence" value="ECO:0007669"/>
    <property type="project" value="UniProtKB-KW"/>
</dbReference>
<feature type="domain" description="NACHT" evidence="4">
    <location>
        <begin position="137"/>
        <end position="295"/>
    </location>
</feature>
<dbReference type="InterPro" id="IPR007111">
    <property type="entry name" value="NACHT_NTPase"/>
</dbReference>
<gene>
    <name evidence="5" type="ORF">CLODIP_2_CD12483</name>
</gene>
<dbReference type="EMBL" id="CADEPI010000018">
    <property type="protein sequence ID" value="CAB3364863.1"/>
    <property type="molecule type" value="Genomic_DNA"/>
</dbReference>
<feature type="region of interest" description="Disordered" evidence="3">
    <location>
        <begin position="1"/>
        <end position="62"/>
    </location>
</feature>
<organism evidence="5 6">
    <name type="scientific">Cloeon dipterum</name>
    <dbReference type="NCBI Taxonomy" id="197152"/>
    <lineage>
        <taxon>Eukaryota</taxon>
        <taxon>Metazoa</taxon>
        <taxon>Ecdysozoa</taxon>
        <taxon>Arthropoda</taxon>
        <taxon>Hexapoda</taxon>
        <taxon>Insecta</taxon>
        <taxon>Pterygota</taxon>
        <taxon>Palaeoptera</taxon>
        <taxon>Ephemeroptera</taxon>
        <taxon>Pisciforma</taxon>
        <taxon>Baetidae</taxon>
        <taxon>Cloeon</taxon>
    </lineage>
</organism>
<accession>A0A8S1C6G5</accession>
<dbReference type="OrthoDB" id="120976at2759"/>
<dbReference type="Gene3D" id="3.40.50.300">
    <property type="entry name" value="P-loop containing nucleotide triphosphate hydrolases"/>
    <property type="match status" value="1"/>
</dbReference>
<dbReference type="InterPro" id="IPR032675">
    <property type="entry name" value="LRR_dom_sf"/>
</dbReference>